<feature type="compositionally biased region" description="Polar residues" evidence="1">
    <location>
        <begin position="73"/>
        <end position="82"/>
    </location>
</feature>
<dbReference type="EMBL" id="BMJD01000058">
    <property type="protein sequence ID" value="GGB60095.1"/>
    <property type="molecule type" value="Genomic_DNA"/>
</dbReference>
<dbReference type="AlphaFoldDB" id="A0A9W5U257"/>
<accession>A0A9W5U257</accession>
<comment type="caution">
    <text evidence="2">The sequence shown here is derived from an EMBL/GenBank/DDBJ whole genome shotgun (WGS) entry which is preliminary data.</text>
</comment>
<reference evidence="2" key="1">
    <citation type="journal article" date="2014" name="Int. J. Syst. Evol. Microbiol.">
        <title>Complete genome sequence of Corynebacterium casei LMG S-19264T (=DSM 44701T), isolated from a smear-ripened cheese.</title>
        <authorList>
            <consortium name="US DOE Joint Genome Institute (JGI-PGF)"/>
            <person name="Walter F."/>
            <person name="Albersmeier A."/>
            <person name="Kalinowski J."/>
            <person name="Ruckert C."/>
        </authorList>
    </citation>
    <scope>NUCLEOTIDE SEQUENCE</scope>
    <source>
        <strain evidence="2">CGMCC 1.15454</strain>
    </source>
</reference>
<protein>
    <submittedName>
        <fullName evidence="2">Uncharacterized protein</fullName>
    </submittedName>
</protein>
<sequence>MHAKFFNYYLSFLATFLSISDFLPFRNGSDFPYNINRIDEIFTRIKDLEGVLIYQSIRRKKFACRDKGYQNKSTYARRTGQGSRAERAGGYST</sequence>
<name>A0A9W5U257_9BACI</name>
<evidence type="ECO:0000313" key="2">
    <source>
        <dbReference type="EMBL" id="GGB60095.1"/>
    </source>
</evidence>
<organism evidence="2 3">
    <name type="scientific">Lentibacillus populi</name>
    <dbReference type="NCBI Taxonomy" id="1827502"/>
    <lineage>
        <taxon>Bacteria</taxon>
        <taxon>Bacillati</taxon>
        <taxon>Bacillota</taxon>
        <taxon>Bacilli</taxon>
        <taxon>Bacillales</taxon>
        <taxon>Bacillaceae</taxon>
        <taxon>Lentibacillus</taxon>
    </lineage>
</organism>
<evidence type="ECO:0000313" key="3">
    <source>
        <dbReference type="Proteomes" id="UP000621492"/>
    </source>
</evidence>
<dbReference type="Proteomes" id="UP000621492">
    <property type="component" value="Unassembled WGS sequence"/>
</dbReference>
<proteinExistence type="predicted"/>
<gene>
    <name evidence="2" type="ORF">GCM10011409_41870</name>
</gene>
<feature type="region of interest" description="Disordered" evidence="1">
    <location>
        <begin position="73"/>
        <end position="93"/>
    </location>
</feature>
<evidence type="ECO:0000256" key="1">
    <source>
        <dbReference type="SAM" id="MobiDB-lite"/>
    </source>
</evidence>
<reference evidence="2" key="2">
    <citation type="submission" date="2020-09" db="EMBL/GenBank/DDBJ databases">
        <authorList>
            <person name="Sun Q."/>
            <person name="Zhou Y."/>
        </authorList>
    </citation>
    <scope>NUCLEOTIDE SEQUENCE</scope>
    <source>
        <strain evidence="2">CGMCC 1.15454</strain>
    </source>
</reference>
<keyword evidence="3" id="KW-1185">Reference proteome</keyword>